<feature type="domain" description="HTH myb-type" evidence="7">
    <location>
        <begin position="235"/>
        <end position="296"/>
    </location>
</feature>
<dbReference type="GO" id="GO:0042796">
    <property type="term" value="P:snRNA transcription by RNA polymerase III"/>
    <property type="evidence" value="ECO:0007669"/>
    <property type="project" value="TreeGrafter"/>
</dbReference>
<feature type="domain" description="HTH myb-type" evidence="7">
    <location>
        <begin position="298"/>
        <end position="347"/>
    </location>
</feature>
<dbReference type="Gene3D" id="1.10.10.60">
    <property type="entry name" value="Homeodomain-like"/>
    <property type="match status" value="4"/>
</dbReference>
<evidence type="ECO:0000313" key="8">
    <source>
        <dbReference type="EMBL" id="CAH0474193.1"/>
    </source>
</evidence>
<keyword evidence="1" id="KW-0805">Transcription regulation</keyword>
<reference evidence="8 10" key="1">
    <citation type="submission" date="2021-11" db="EMBL/GenBank/DDBJ databases">
        <authorList>
            <person name="Islam A."/>
            <person name="Islam S."/>
            <person name="Flora M.S."/>
            <person name="Rahman M."/>
            <person name="Ziaur R.M."/>
            <person name="Epstein J.H."/>
            <person name="Hassan M."/>
            <person name="Klassen M."/>
            <person name="Woodard K."/>
            <person name="Webb A."/>
            <person name="Webby R.J."/>
            <person name="El Zowalaty M.E."/>
        </authorList>
    </citation>
    <scope>NUCLEOTIDE SEQUENCE</scope>
    <source>
        <strain evidence="9">Pbs1</strain>
        <strain evidence="8">Pbs3</strain>
    </source>
</reference>
<dbReference type="InterPro" id="IPR009057">
    <property type="entry name" value="Homeodomain-like_sf"/>
</dbReference>
<dbReference type="EMBL" id="CAKLCB010000087">
    <property type="protein sequence ID" value="CAH0514897.1"/>
    <property type="molecule type" value="Genomic_DNA"/>
</dbReference>
<feature type="compositionally biased region" description="Acidic residues" evidence="5">
    <location>
        <begin position="538"/>
        <end position="556"/>
    </location>
</feature>
<dbReference type="Pfam" id="PF00249">
    <property type="entry name" value="Myb_DNA-binding"/>
    <property type="match status" value="2"/>
</dbReference>
<feature type="domain" description="HTH myb-type" evidence="7">
    <location>
        <begin position="405"/>
        <end position="462"/>
    </location>
</feature>
<keyword evidence="10" id="KW-1185">Reference proteome</keyword>
<dbReference type="InterPro" id="IPR001005">
    <property type="entry name" value="SANT/Myb"/>
</dbReference>
<evidence type="ECO:0000259" key="7">
    <source>
        <dbReference type="PROSITE" id="PS51294"/>
    </source>
</evidence>
<feature type="region of interest" description="Disordered" evidence="5">
    <location>
        <begin position="487"/>
        <end position="556"/>
    </location>
</feature>
<dbReference type="PANTHER" id="PTHR46621">
    <property type="entry name" value="SNRNA-ACTIVATING PROTEIN COMPLEX SUBUNIT 4"/>
    <property type="match status" value="1"/>
</dbReference>
<evidence type="ECO:0000256" key="3">
    <source>
        <dbReference type="ARBA" id="ARBA00023163"/>
    </source>
</evidence>
<dbReference type="GO" id="GO:0001006">
    <property type="term" value="F:RNA polymerase III type 3 promoter sequence-specific DNA binding"/>
    <property type="evidence" value="ECO:0007669"/>
    <property type="project" value="TreeGrafter"/>
</dbReference>
<keyword evidence="2" id="KW-0238">DNA-binding</keyword>
<dbReference type="SMART" id="SM00717">
    <property type="entry name" value="SANT"/>
    <property type="match status" value="4"/>
</dbReference>
<feature type="compositionally biased region" description="Basic residues" evidence="5">
    <location>
        <begin position="116"/>
        <end position="125"/>
    </location>
</feature>
<protein>
    <submittedName>
        <fullName evidence="8">Uncharacterized protein</fullName>
    </submittedName>
</protein>
<dbReference type="InterPro" id="IPR051575">
    <property type="entry name" value="Myb-like_DNA-bd"/>
</dbReference>
<dbReference type="PANTHER" id="PTHR46621:SF1">
    <property type="entry name" value="SNRNA-ACTIVATING PROTEIN COMPLEX SUBUNIT 4"/>
    <property type="match status" value="1"/>
</dbReference>
<evidence type="ECO:0000313" key="11">
    <source>
        <dbReference type="Proteomes" id="UP001160483"/>
    </source>
</evidence>
<dbReference type="PROSITE" id="PS50090">
    <property type="entry name" value="MYB_LIKE"/>
    <property type="match status" value="4"/>
</dbReference>
<evidence type="ECO:0000313" key="9">
    <source>
        <dbReference type="EMBL" id="CAH0514897.1"/>
    </source>
</evidence>
<dbReference type="CDD" id="cd00167">
    <property type="entry name" value="SANT"/>
    <property type="match status" value="2"/>
</dbReference>
<dbReference type="AlphaFoldDB" id="A0AAU9KZC5"/>
<dbReference type="InterPro" id="IPR017930">
    <property type="entry name" value="Myb_dom"/>
</dbReference>
<comment type="caution">
    <text evidence="8">The sequence shown here is derived from an EMBL/GenBank/DDBJ whole genome shotgun (WGS) entry which is preliminary data.</text>
</comment>
<dbReference type="Proteomes" id="UP001158986">
    <property type="component" value="Unassembled WGS sequence"/>
</dbReference>
<keyword evidence="4" id="KW-0539">Nucleus</keyword>
<gene>
    <name evidence="9" type="ORF">PBS001_LOCUS1632</name>
    <name evidence="8" type="ORF">PBS003_LOCUS1057</name>
</gene>
<evidence type="ECO:0000256" key="5">
    <source>
        <dbReference type="SAM" id="MobiDB-lite"/>
    </source>
</evidence>
<dbReference type="PROSITE" id="PS51294">
    <property type="entry name" value="HTH_MYB"/>
    <property type="match status" value="3"/>
</dbReference>
<evidence type="ECO:0000256" key="2">
    <source>
        <dbReference type="ARBA" id="ARBA00023125"/>
    </source>
</evidence>
<evidence type="ECO:0000256" key="1">
    <source>
        <dbReference type="ARBA" id="ARBA00023015"/>
    </source>
</evidence>
<feature type="domain" description="Myb-like" evidence="6">
    <location>
        <begin position="298"/>
        <end position="343"/>
    </location>
</feature>
<feature type="domain" description="Myb-like" evidence="6">
    <location>
        <begin position="344"/>
        <end position="404"/>
    </location>
</feature>
<evidence type="ECO:0000256" key="4">
    <source>
        <dbReference type="ARBA" id="ARBA00023242"/>
    </source>
</evidence>
<evidence type="ECO:0000259" key="6">
    <source>
        <dbReference type="PROSITE" id="PS50090"/>
    </source>
</evidence>
<organism evidence="8 11">
    <name type="scientific">Peronospora belbahrii</name>
    <dbReference type="NCBI Taxonomy" id="622444"/>
    <lineage>
        <taxon>Eukaryota</taxon>
        <taxon>Sar</taxon>
        <taxon>Stramenopiles</taxon>
        <taxon>Oomycota</taxon>
        <taxon>Peronosporomycetes</taxon>
        <taxon>Peronosporales</taxon>
        <taxon>Peronosporaceae</taxon>
        <taxon>Peronospora</taxon>
    </lineage>
</organism>
<accession>A0AAU9KZC5</accession>
<feature type="region of interest" description="Disordered" evidence="5">
    <location>
        <begin position="115"/>
        <end position="142"/>
    </location>
</feature>
<proteinExistence type="predicted"/>
<feature type="domain" description="Myb-like" evidence="6">
    <location>
        <begin position="405"/>
        <end position="459"/>
    </location>
</feature>
<sequence>MTRRLDARSSSASVFVEALTANYALVEELESLAQSLIEEETKLVTKIHSIRRRMALRRAQQAMETLLPCVSSQHTIIQQQYQKNGRNRKKTLGVVPRSYIRQHVSFFTDEVESKRKVGRPKKKKQKTVEATDVEDEEQTKLQHSLEPFSNADTKCLHAHSHESFIAAPPTIFSTRERQVVKDFAEDFYMTHDPDVEMSLDVWNKIQAWQMKRKSRQFPIERSGFACKLWYDLHESPKLRLSAWTKEEDAALRRLATGEEDKQLVNRWHEIAKRMPISGRPAAHCLTRYQTALCAGNTRSNFTPEEDQILREAVPVFGEKWNVIADLLDGRVSEQIRHRWQLSLAPGLRRGKFSLIEDRRMLLALRAYMPKNSEFNQDQVSWNDIGHHLPGRTQPAIRDRYTNCLNPDLSFRKFTKKEDELILTRVREWGMESSRLWPRIAAELGDRTNSQVCRRWKYLDPDAYEKHRRVVEEASKTQTTAVFRRRSIHRHDPRKTKIHTKRSSYNGRAGEQAESNAAHAPWSSSRGRTNEAVVTPTADESDMCETESEDGSTEYTF</sequence>
<dbReference type="SUPFAM" id="SSF46689">
    <property type="entry name" value="Homeodomain-like"/>
    <property type="match status" value="3"/>
</dbReference>
<dbReference type="GO" id="GO:0019185">
    <property type="term" value="C:snRNA-activating protein complex"/>
    <property type="evidence" value="ECO:0007669"/>
    <property type="project" value="TreeGrafter"/>
</dbReference>
<feature type="domain" description="Myb-like" evidence="6">
    <location>
        <begin position="235"/>
        <end position="292"/>
    </location>
</feature>
<dbReference type="Pfam" id="PF13921">
    <property type="entry name" value="Myb_DNA-bind_6"/>
    <property type="match status" value="1"/>
</dbReference>
<dbReference type="EMBL" id="CAKKTJ010000095">
    <property type="protein sequence ID" value="CAH0474193.1"/>
    <property type="molecule type" value="Genomic_DNA"/>
</dbReference>
<dbReference type="Proteomes" id="UP001160483">
    <property type="component" value="Unassembled WGS sequence"/>
</dbReference>
<evidence type="ECO:0000313" key="10">
    <source>
        <dbReference type="Proteomes" id="UP001158986"/>
    </source>
</evidence>
<feature type="compositionally biased region" description="Basic residues" evidence="5">
    <location>
        <begin position="487"/>
        <end position="501"/>
    </location>
</feature>
<keyword evidence="3" id="KW-0804">Transcription</keyword>
<dbReference type="GO" id="GO:0042795">
    <property type="term" value="P:snRNA transcription by RNA polymerase II"/>
    <property type="evidence" value="ECO:0007669"/>
    <property type="project" value="TreeGrafter"/>
</dbReference>
<name>A0AAU9KZC5_9STRA</name>
<dbReference type="GO" id="GO:0000978">
    <property type="term" value="F:RNA polymerase II cis-regulatory region sequence-specific DNA binding"/>
    <property type="evidence" value="ECO:0007669"/>
    <property type="project" value="TreeGrafter"/>
</dbReference>